<dbReference type="EMBL" id="SJPJ01000001">
    <property type="protein sequence ID" value="TWT83459.1"/>
    <property type="molecule type" value="Genomic_DNA"/>
</dbReference>
<organism evidence="1 2">
    <name type="scientific">Novipirellula herctigrandis</name>
    <dbReference type="NCBI Taxonomy" id="2527986"/>
    <lineage>
        <taxon>Bacteria</taxon>
        <taxon>Pseudomonadati</taxon>
        <taxon>Planctomycetota</taxon>
        <taxon>Planctomycetia</taxon>
        <taxon>Pirellulales</taxon>
        <taxon>Pirellulaceae</taxon>
        <taxon>Novipirellula</taxon>
    </lineage>
</organism>
<gene>
    <name evidence="1" type="ORF">CA13_49240</name>
</gene>
<accession>A0A5C5Z7Y9</accession>
<dbReference type="AlphaFoldDB" id="A0A5C5Z7Y9"/>
<sequence length="87" mass="9942">MPLAVLGVVLVRVLRARFDRPVVGAWKDSLKQLRLDRATGEPVTGACRFGYVLIIRQLLDHRHCVERFGLQCLILSNCFHRAFQLLV</sequence>
<evidence type="ECO:0000313" key="1">
    <source>
        <dbReference type="EMBL" id="TWT83459.1"/>
    </source>
</evidence>
<reference evidence="1 2" key="1">
    <citation type="submission" date="2019-02" db="EMBL/GenBank/DDBJ databases">
        <title>Deep-cultivation of Planctomycetes and their phenomic and genomic characterization uncovers novel biology.</title>
        <authorList>
            <person name="Wiegand S."/>
            <person name="Jogler M."/>
            <person name="Boedeker C."/>
            <person name="Pinto D."/>
            <person name="Vollmers J."/>
            <person name="Rivas-Marin E."/>
            <person name="Kohn T."/>
            <person name="Peeters S.H."/>
            <person name="Heuer A."/>
            <person name="Rast P."/>
            <person name="Oberbeckmann S."/>
            <person name="Bunk B."/>
            <person name="Jeske O."/>
            <person name="Meyerdierks A."/>
            <person name="Storesund J.E."/>
            <person name="Kallscheuer N."/>
            <person name="Luecker S."/>
            <person name="Lage O.M."/>
            <person name="Pohl T."/>
            <person name="Merkel B.J."/>
            <person name="Hornburger P."/>
            <person name="Mueller R.-W."/>
            <person name="Bruemmer F."/>
            <person name="Labrenz M."/>
            <person name="Spormann A.M."/>
            <person name="Op Den Camp H."/>
            <person name="Overmann J."/>
            <person name="Amann R."/>
            <person name="Jetten M.S.M."/>
            <person name="Mascher T."/>
            <person name="Medema M.H."/>
            <person name="Devos D.P."/>
            <person name="Kaster A.-K."/>
            <person name="Ovreas L."/>
            <person name="Rohde M."/>
            <person name="Galperin M.Y."/>
            <person name="Jogler C."/>
        </authorList>
    </citation>
    <scope>NUCLEOTIDE SEQUENCE [LARGE SCALE GENOMIC DNA]</scope>
    <source>
        <strain evidence="1 2">CA13</strain>
    </source>
</reference>
<proteinExistence type="predicted"/>
<evidence type="ECO:0000313" key="2">
    <source>
        <dbReference type="Proteomes" id="UP000315010"/>
    </source>
</evidence>
<keyword evidence="2" id="KW-1185">Reference proteome</keyword>
<comment type="caution">
    <text evidence="1">The sequence shown here is derived from an EMBL/GenBank/DDBJ whole genome shotgun (WGS) entry which is preliminary data.</text>
</comment>
<dbReference type="Proteomes" id="UP000315010">
    <property type="component" value="Unassembled WGS sequence"/>
</dbReference>
<name>A0A5C5Z7Y9_9BACT</name>
<protein>
    <submittedName>
        <fullName evidence="1">Uncharacterized protein</fullName>
    </submittedName>
</protein>